<dbReference type="InterPro" id="IPR041515">
    <property type="entry name" value="PPAF-2-like_Clip"/>
</dbReference>
<dbReference type="GO" id="GO:0004252">
    <property type="term" value="F:serine-type endopeptidase activity"/>
    <property type="evidence" value="ECO:0007669"/>
    <property type="project" value="InterPro"/>
</dbReference>
<comment type="caution">
    <text evidence="8">The sequence shown here is derived from an EMBL/GenBank/DDBJ whole genome shotgun (WGS) entry which is preliminary data.</text>
</comment>
<feature type="compositionally biased region" description="Low complexity" evidence="6">
    <location>
        <begin position="99"/>
        <end position="111"/>
    </location>
</feature>
<feature type="compositionally biased region" description="Low complexity" evidence="6">
    <location>
        <begin position="138"/>
        <end position="149"/>
    </location>
</feature>
<dbReference type="GO" id="GO:0006508">
    <property type="term" value="P:proteolysis"/>
    <property type="evidence" value="ECO:0007669"/>
    <property type="project" value="InterPro"/>
</dbReference>
<feature type="domain" description="Peptidase S1" evidence="7">
    <location>
        <begin position="376"/>
        <end position="636"/>
    </location>
</feature>
<protein>
    <recommendedName>
        <fullName evidence="4">Phenoloxidase-activating factor 2</fullName>
    </recommendedName>
    <alternativeName>
        <fullName evidence="5">Prophenoloxidase-activating factor II</fullName>
    </alternativeName>
</protein>
<accession>A0AAD9RVH7</accession>
<proteinExistence type="predicted"/>
<dbReference type="PRINTS" id="PR00722">
    <property type="entry name" value="CHYMOTRYPSIN"/>
</dbReference>
<dbReference type="PROSITE" id="PS00134">
    <property type="entry name" value="TRYPSIN_HIS"/>
    <property type="match status" value="1"/>
</dbReference>
<evidence type="ECO:0000259" key="7">
    <source>
        <dbReference type="PROSITE" id="PS50240"/>
    </source>
</evidence>
<feature type="region of interest" description="Disordered" evidence="6">
    <location>
        <begin position="79"/>
        <end position="151"/>
    </location>
</feature>
<feature type="compositionally biased region" description="Low complexity" evidence="6">
    <location>
        <begin position="79"/>
        <end position="90"/>
    </location>
</feature>
<gene>
    <name evidence="8" type="ORF">KPH14_010555</name>
</gene>
<keyword evidence="2" id="KW-0964">Secreted</keyword>
<evidence type="ECO:0000256" key="4">
    <source>
        <dbReference type="ARBA" id="ARBA00068096"/>
    </source>
</evidence>
<dbReference type="InterPro" id="IPR043504">
    <property type="entry name" value="Peptidase_S1_PA_chymotrypsin"/>
</dbReference>
<dbReference type="FunFam" id="2.40.10.10:FF:000038">
    <property type="entry name" value="Serine protease"/>
    <property type="match status" value="1"/>
</dbReference>
<keyword evidence="9" id="KW-1185">Reference proteome</keyword>
<dbReference type="CDD" id="cd00190">
    <property type="entry name" value="Tryp_SPc"/>
    <property type="match status" value="1"/>
</dbReference>
<keyword evidence="3" id="KW-1015">Disulfide bond</keyword>
<dbReference type="SUPFAM" id="SSF50494">
    <property type="entry name" value="Trypsin-like serine proteases"/>
    <property type="match status" value="1"/>
</dbReference>
<comment type="subcellular location">
    <subcellularLocation>
        <location evidence="1">Secreted</location>
    </subcellularLocation>
</comment>
<dbReference type="Gene3D" id="2.40.10.10">
    <property type="entry name" value="Trypsin-like serine proteases"/>
    <property type="match status" value="2"/>
</dbReference>
<dbReference type="Pfam" id="PF18322">
    <property type="entry name" value="CLIP_1"/>
    <property type="match status" value="3"/>
</dbReference>
<sequence length="642" mass="68216">MSPFFFHLNKWKLQKLEKISTTPPTTDCICVPYYLCDVNTTVITDGAGIIDVRFRRCTGDLEVCCKLPNATSAAPIVTPTAMTTTTTTTTPSPPPPTTPTTTTTTTTTTTRPTPPPTTPTTPSTIPTTLPTTPPTTPPTTTSTTTTTPMTLPPIIFPTTPPINILPTGLPGINCVCVLYWQCSPQDVVMIGTSGEGIINPRQQSSLCPGAGQVCCKLSSNVIPTIITPTVQPQAPICIVCGNTLQCTNGLVLPSGTNILNTVQLIACPNLGACCQGTGPITNIDTTVILNGLGTIKFPGTANACYCVKSWLCSEGNVVNLDGAGIIDPRFTICPSVDEVCCRPAGVLATSQVPRDSPAIQRDLVINDPRDPLAIQVVCGIRGTTYAPATPYPTASGKTYYAEFPWMVTLLTRQSDGKYLFQCGASMINNGAILTAAHCVTNRENGVLVARFGQWDVKNSSEPIQEIVVRAIVPHPLYYSGGLFHDLAVLILNSTVRYATNVIPVCLPQQGMSFAAGTRCFATGWGSSAFDSTGEYQTQLRKVDLPIVDRSDCQNRLRTTKLGQYFVLHGSFICAGGEANKDTCRGDGGGPLVCPTATGQFVQAGIVSWGIGCGESNIPAVYTSVAQHKQWIDQTLANYGVQY</sequence>
<evidence type="ECO:0000256" key="2">
    <source>
        <dbReference type="ARBA" id="ARBA00022525"/>
    </source>
</evidence>
<dbReference type="InterPro" id="IPR009003">
    <property type="entry name" value="Peptidase_S1_PA"/>
</dbReference>
<dbReference type="InterPro" id="IPR001314">
    <property type="entry name" value="Peptidase_S1A"/>
</dbReference>
<dbReference type="Pfam" id="PF00089">
    <property type="entry name" value="Trypsin"/>
    <property type="match status" value="1"/>
</dbReference>
<dbReference type="PANTHER" id="PTHR24258:SF129">
    <property type="entry name" value="LP15124P-RELATED"/>
    <property type="match status" value="1"/>
</dbReference>
<evidence type="ECO:0000313" key="9">
    <source>
        <dbReference type="Proteomes" id="UP001258017"/>
    </source>
</evidence>
<evidence type="ECO:0000256" key="6">
    <source>
        <dbReference type="SAM" id="MobiDB-lite"/>
    </source>
</evidence>
<dbReference type="PROSITE" id="PS50240">
    <property type="entry name" value="TRYPSIN_DOM"/>
    <property type="match status" value="1"/>
</dbReference>
<dbReference type="SMART" id="SM00020">
    <property type="entry name" value="Tryp_SPc"/>
    <property type="match status" value="1"/>
</dbReference>
<reference evidence="8" key="1">
    <citation type="submission" date="2021-08" db="EMBL/GenBank/DDBJ databases">
        <authorList>
            <person name="Misof B."/>
            <person name="Oliver O."/>
            <person name="Podsiadlowski L."/>
            <person name="Donath A."/>
            <person name="Peters R."/>
            <person name="Mayer C."/>
            <person name="Rust J."/>
            <person name="Gunkel S."/>
            <person name="Lesny P."/>
            <person name="Martin S."/>
            <person name="Oeyen J.P."/>
            <person name="Petersen M."/>
            <person name="Panagiotis P."/>
            <person name="Wilbrandt J."/>
            <person name="Tanja T."/>
        </authorList>
    </citation>
    <scope>NUCLEOTIDE SEQUENCE</scope>
    <source>
        <strain evidence="8">GBR_01_08_01A</strain>
        <tissue evidence="8">Thorax + abdomen</tissue>
    </source>
</reference>
<evidence type="ECO:0000313" key="8">
    <source>
        <dbReference type="EMBL" id="KAK2585981.1"/>
    </source>
</evidence>
<evidence type="ECO:0000256" key="5">
    <source>
        <dbReference type="ARBA" id="ARBA00076468"/>
    </source>
</evidence>
<evidence type="ECO:0000256" key="3">
    <source>
        <dbReference type="ARBA" id="ARBA00023157"/>
    </source>
</evidence>
<dbReference type="Proteomes" id="UP001258017">
    <property type="component" value="Unassembled WGS sequence"/>
</dbReference>
<dbReference type="EMBL" id="JAIFRP010000021">
    <property type="protein sequence ID" value="KAK2585981.1"/>
    <property type="molecule type" value="Genomic_DNA"/>
</dbReference>
<feature type="compositionally biased region" description="Low complexity" evidence="6">
    <location>
        <begin position="120"/>
        <end position="130"/>
    </location>
</feature>
<dbReference type="InterPro" id="IPR001254">
    <property type="entry name" value="Trypsin_dom"/>
</dbReference>
<evidence type="ECO:0000256" key="1">
    <source>
        <dbReference type="ARBA" id="ARBA00004613"/>
    </source>
</evidence>
<dbReference type="GO" id="GO:0005576">
    <property type="term" value="C:extracellular region"/>
    <property type="evidence" value="ECO:0007669"/>
    <property type="project" value="UniProtKB-SubCell"/>
</dbReference>
<organism evidence="8 9">
    <name type="scientific">Odynerus spinipes</name>
    <dbReference type="NCBI Taxonomy" id="1348599"/>
    <lineage>
        <taxon>Eukaryota</taxon>
        <taxon>Metazoa</taxon>
        <taxon>Ecdysozoa</taxon>
        <taxon>Arthropoda</taxon>
        <taxon>Hexapoda</taxon>
        <taxon>Insecta</taxon>
        <taxon>Pterygota</taxon>
        <taxon>Neoptera</taxon>
        <taxon>Endopterygota</taxon>
        <taxon>Hymenoptera</taxon>
        <taxon>Apocrita</taxon>
        <taxon>Aculeata</taxon>
        <taxon>Vespoidea</taxon>
        <taxon>Vespidae</taxon>
        <taxon>Eumeninae</taxon>
        <taxon>Odynerus</taxon>
    </lineage>
</organism>
<dbReference type="AlphaFoldDB" id="A0AAD9RVH7"/>
<dbReference type="PANTHER" id="PTHR24258">
    <property type="entry name" value="SERINE PROTEASE-RELATED"/>
    <property type="match status" value="1"/>
</dbReference>
<name>A0AAD9RVH7_9HYME</name>
<reference evidence="8" key="2">
    <citation type="journal article" date="2023" name="Commun. Biol.">
        <title>Intrasexual cuticular hydrocarbon dimorphism in a wasp sheds light on hydrocarbon biosynthesis genes in Hymenoptera.</title>
        <authorList>
            <person name="Moris V.C."/>
            <person name="Podsiadlowski L."/>
            <person name="Martin S."/>
            <person name="Oeyen J.P."/>
            <person name="Donath A."/>
            <person name="Petersen M."/>
            <person name="Wilbrandt J."/>
            <person name="Misof B."/>
            <person name="Liedtke D."/>
            <person name="Thamm M."/>
            <person name="Scheiner R."/>
            <person name="Schmitt T."/>
            <person name="Niehuis O."/>
        </authorList>
    </citation>
    <scope>NUCLEOTIDE SEQUENCE</scope>
    <source>
        <strain evidence="8">GBR_01_08_01A</strain>
    </source>
</reference>
<dbReference type="InterPro" id="IPR018114">
    <property type="entry name" value="TRYPSIN_HIS"/>
</dbReference>